<dbReference type="InterPro" id="IPR057670">
    <property type="entry name" value="SH3_retrovirus"/>
</dbReference>
<keyword evidence="6" id="KW-0229">DNA integration</keyword>
<evidence type="ECO:0000259" key="10">
    <source>
        <dbReference type="Pfam" id="PF25597"/>
    </source>
</evidence>
<keyword evidence="8" id="KW-0548">Nucleotidyltransferase</keyword>
<dbReference type="EMBL" id="QJKJ01003574">
    <property type="protein sequence ID" value="RDX97788.1"/>
    <property type="molecule type" value="Genomic_DNA"/>
</dbReference>
<reference evidence="11" key="1">
    <citation type="submission" date="2018-05" db="EMBL/GenBank/DDBJ databases">
        <title>Draft genome of Mucuna pruriens seed.</title>
        <authorList>
            <person name="Nnadi N.E."/>
            <person name="Vos R."/>
            <person name="Hasami M.H."/>
            <person name="Devisetty U.K."/>
            <person name="Aguiy J.C."/>
        </authorList>
    </citation>
    <scope>NUCLEOTIDE SEQUENCE [LARGE SCALE GENOMIC DNA]</scope>
    <source>
        <strain evidence="11">JCA_2017</strain>
    </source>
</reference>
<evidence type="ECO:0000256" key="2">
    <source>
        <dbReference type="ARBA" id="ARBA00022723"/>
    </source>
</evidence>
<keyword evidence="1" id="KW-0540">Nuclease</keyword>
<name>A0A371H4P1_MUCPR</name>
<keyword evidence="2" id="KW-0479">Metal-binding</keyword>
<accession>A0A371H4P1</accession>
<keyword evidence="9" id="KW-0233">DNA recombination</keyword>
<evidence type="ECO:0000313" key="11">
    <source>
        <dbReference type="EMBL" id="RDX97788.1"/>
    </source>
</evidence>
<dbReference type="InterPro" id="IPR036397">
    <property type="entry name" value="RNaseH_sf"/>
</dbReference>
<keyword evidence="12" id="KW-1185">Reference proteome</keyword>
<sequence>MSYFWRIGEHPFPSIDNVLFVEDLKHNLLNISQLCDCGYGVSFNKEECITQNNLHKINLTNLTNQSVTCLFGHASLRLISKLKKYNLVGGLPSLKGKQLRGFFESKTIVPTSRPLELLHMDLFCPIKTTSMSEKYYGLVVVDDYYKWICSFIYYVKEFKMRKGINIASIRSDHGGKRVLRNINKVVERKNRFLPKITRIMLNYNNSLKSLLYELWKDRQPNISYFHHFECECFILNTEDNLRKFDPKPDKETFLGYSEASKAYKKLVSLPEDKSIIDTK</sequence>
<keyword evidence="8" id="KW-0808">Transferase</keyword>
<dbReference type="PANTHER" id="PTHR42648:SF11">
    <property type="entry name" value="TRANSPOSON TY4-P GAG-POL POLYPROTEIN"/>
    <property type="match status" value="1"/>
</dbReference>
<evidence type="ECO:0000256" key="3">
    <source>
        <dbReference type="ARBA" id="ARBA00022759"/>
    </source>
</evidence>
<dbReference type="GO" id="GO:0046872">
    <property type="term" value="F:metal ion binding"/>
    <property type="evidence" value="ECO:0007669"/>
    <property type="project" value="UniProtKB-KW"/>
</dbReference>
<dbReference type="GO" id="GO:0006310">
    <property type="term" value="P:DNA recombination"/>
    <property type="evidence" value="ECO:0007669"/>
    <property type="project" value="UniProtKB-KW"/>
</dbReference>
<evidence type="ECO:0000313" key="12">
    <source>
        <dbReference type="Proteomes" id="UP000257109"/>
    </source>
</evidence>
<evidence type="ECO:0000256" key="6">
    <source>
        <dbReference type="ARBA" id="ARBA00022908"/>
    </source>
</evidence>
<gene>
    <name evidence="11" type="ORF">CR513_19408</name>
</gene>
<evidence type="ECO:0000256" key="1">
    <source>
        <dbReference type="ARBA" id="ARBA00022722"/>
    </source>
</evidence>
<evidence type="ECO:0000256" key="7">
    <source>
        <dbReference type="ARBA" id="ARBA00022918"/>
    </source>
</evidence>
<evidence type="ECO:0000256" key="9">
    <source>
        <dbReference type="ARBA" id="ARBA00023172"/>
    </source>
</evidence>
<evidence type="ECO:0000256" key="5">
    <source>
        <dbReference type="ARBA" id="ARBA00022842"/>
    </source>
</evidence>
<dbReference type="GO" id="GO:0003676">
    <property type="term" value="F:nucleic acid binding"/>
    <property type="evidence" value="ECO:0007669"/>
    <property type="project" value="InterPro"/>
</dbReference>
<dbReference type="GO" id="GO:0003887">
    <property type="term" value="F:DNA-directed DNA polymerase activity"/>
    <property type="evidence" value="ECO:0007669"/>
    <property type="project" value="UniProtKB-KW"/>
</dbReference>
<dbReference type="Pfam" id="PF25597">
    <property type="entry name" value="SH3_retrovirus"/>
    <property type="match status" value="1"/>
</dbReference>
<keyword evidence="3" id="KW-0255">Endonuclease</keyword>
<dbReference type="GO" id="GO:0016787">
    <property type="term" value="F:hydrolase activity"/>
    <property type="evidence" value="ECO:0007669"/>
    <property type="project" value="UniProtKB-KW"/>
</dbReference>
<dbReference type="GO" id="GO:0004519">
    <property type="term" value="F:endonuclease activity"/>
    <property type="evidence" value="ECO:0007669"/>
    <property type="project" value="UniProtKB-KW"/>
</dbReference>
<feature type="non-terminal residue" evidence="11">
    <location>
        <position position="1"/>
    </location>
</feature>
<keyword evidence="5" id="KW-0460">Magnesium</keyword>
<dbReference type="PANTHER" id="PTHR42648">
    <property type="entry name" value="TRANSPOSASE, PUTATIVE-RELATED"/>
    <property type="match status" value="1"/>
</dbReference>
<organism evidence="11 12">
    <name type="scientific">Mucuna pruriens</name>
    <name type="common">Velvet bean</name>
    <name type="synonym">Dolichos pruriens</name>
    <dbReference type="NCBI Taxonomy" id="157652"/>
    <lineage>
        <taxon>Eukaryota</taxon>
        <taxon>Viridiplantae</taxon>
        <taxon>Streptophyta</taxon>
        <taxon>Embryophyta</taxon>
        <taxon>Tracheophyta</taxon>
        <taxon>Spermatophyta</taxon>
        <taxon>Magnoliopsida</taxon>
        <taxon>eudicotyledons</taxon>
        <taxon>Gunneridae</taxon>
        <taxon>Pentapetalae</taxon>
        <taxon>rosids</taxon>
        <taxon>fabids</taxon>
        <taxon>Fabales</taxon>
        <taxon>Fabaceae</taxon>
        <taxon>Papilionoideae</taxon>
        <taxon>50 kb inversion clade</taxon>
        <taxon>NPAAA clade</taxon>
        <taxon>indigoferoid/millettioid clade</taxon>
        <taxon>Phaseoleae</taxon>
        <taxon>Mucuna</taxon>
    </lineage>
</organism>
<evidence type="ECO:0000256" key="4">
    <source>
        <dbReference type="ARBA" id="ARBA00022801"/>
    </source>
</evidence>
<dbReference type="InterPro" id="IPR012337">
    <property type="entry name" value="RNaseH-like_sf"/>
</dbReference>
<dbReference type="SUPFAM" id="SSF53098">
    <property type="entry name" value="Ribonuclease H-like"/>
    <property type="match status" value="1"/>
</dbReference>
<dbReference type="AlphaFoldDB" id="A0A371H4P1"/>
<dbReference type="Gene3D" id="3.30.420.10">
    <property type="entry name" value="Ribonuclease H-like superfamily/Ribonuclease H"/>
    <property type="match status" value="1"/>
</dbReference>
<proteinExistence type="predicted"/>
<keyword evidence="8" id="KW-0239">DNA-directed DNA polymerase</keyword>
<dbReference type="InterPro" id="IPR039537">
    <property type="entry name" value="Retrotran_Ty1/copia-like"/>
</dbReference>
<dbReference type="OrthoDB" id="1716327at2759"/>
<keyword evidence="7" id="KW-0695">RNA-directed DNA polymerase</keyword>
<keyword evidence="4" id="KW-0378">Hydrolase</keyword>
<evidence type="ECO:0000256" key="8">
    <source>
        <dbReference type="ARBA" id="ARBA00022932"/>
    </source>
</evidence>
<dbReference type="GO" id="GO:0003964">
    <property type="term" value="F:RNA-directed DNA polymerase activity"/>
    <property type="evidence" value="ECO:0007669"/>
    <property type="project" value="UniProtKB-KW"/>
</dbReference>
<dbReference type="Proteomes" id="UP000257109">
    <property type="component" value="Unassembled WGS sequence"/>
</dbReference>
<dbReference type="GO" id="GO:0015074">
    <property type="term" value="P:DNA integration"/>
    <property type="evidence" value="ECO:0007669"/>
    <property type="project" value="UniProtKB-KW"/>
</dbReference>
<comment type="caution">
    <text evidence="11">The sequence shown here is derived from an EMBL/GenBank/DDBJ whole genome shotgun (WGS) entry which is preliminary data.</text>
</comment>
<protein>
    <recommendedName>
        <fullName evidence="10">Retroviral polymerase SH3-like domain-containing protein</fullName>
    </recommendedName>
</protein>
<feature type="domain" description="Retroviral polymerase SH3-like" evidence="10">
    <location>
        <begin position="230"/>
        <end position="275"/>
    </location>
</feature>